<accession>A0ABP8BVS2</accession>
<evidence type="ECO:0000313" key="1">
    <source>
        <dbReference type="EMBL" id="GAA4227837.1"/>
    </source>
</evidence>
<dbReference type="EMBL" id="BAABAS010000004">
    <property type="protein sequence ID" value="GAA4227837.1"/>
    <property type="molecule type" value="Genomic_DNA"/>
</dbReference>
<gene>
    <name evidence="1" type="ORF">GCM10022254_16490</name>
</gene>
<organism evidence="1 2">
    <name type="scientific">Actinomadura meridiana</name>
    <dbReference type="NCBI Taxonomy" id="559626"/>
    <lineage>
        <taxon>Bacteria</taxon>
        <taxon>Bacillati</taxon>
        <taxon>Actinomycetota</taxon>
        <taxon>Actinomycetes</taxon>
        <taxon>Streptosporangiales</taxon>
        <taxon>Thermomonosporaceae</taxon>
        <taxon>Actinomadura</taxon>
    </lineage>
</organism>
<protein>
    <submittedName>
        <fullName evidence="1">Uncharacterized protein</fullName>
    </submittedName>
</protein>
<keyword evidence="2" id="KW-1185">Reference proteome</keyword>
<reference evidence="2" key="1">
    <citation type="journal article" date="2019" name="Int. J. Syst. Evol. Microbiol.">
        <title>The Global Catalogue of Microorganisms (GCM) 10K type strain sequencing project: providing services to taxonomists for standard genome sequencing and annotation.</title>
        <authorList>
            <consortium name="The Broad Institute Genomics Platform"/>
            <consortium name="The Broad Institute Genome Sequencing Center for Infectious Disease"/>
            <person name="Wu L."/>
            <person name="Ma J."/>
        </authorList>
    </citation>
    <scope>NUCLEOTIDE SEQUENCE [LARGE SCALE GENOMIC DNA]</scope>
    <source>
        <strain evidence="2">JCM 17440</strain>
    </source>
</reference>
<comment type="caution">
    <text evidence="1">The sequence shown here is derived from an EMBL/GenBank/DDBJ whole genome shotgun (WGS) entry which is preliminary data.</text>
</comment>
<name>A0ABP8BVS2_9ACTN</name>
<dbReference type="Proteomes" id="UP001501710">
    <property type="component" value="Unassembled WGS sequence"/>
</dbReference>
<proteinExistence type="predicted"/>
<sequence>MDTPVNPADQALSRLREEFQGHRIWRATRHDGKLGDWVATLHDPRAGVEATLIRNSAEELHKALTVEHKRATHHSTSQPTKWVRE</sequence>
<evidence type="ECO:0000313" key="2">
    <source>
        <dbReference type="Proteomes" id="UP001501710"/>
    </source>
</evidence>